<gene>
    <name evidence="3" type="ORF">Adu01nite_22280</name>
</gene>
<feature type="region of interest" description="Disordered" evidence="1">
    <location>
        <begin position="1"/>
        <end position="39"/>
    </location>
</feature>
<feature type="domain" description="DUF397" evidence="2">
    <location>
        <begin position="9"/>
        <end position="62"/>
    </location>
</feature>
<protein>
    <submittedName>
        <fullName evidence="3">DUF397 domain-containing protein</fullName>
    </submittedName>
</protein>
<evidence type="ECO:0000256" key="1">
    <source>
        <dbReference type="SAM" id="MobiDB-lite"/>
    </source>
</evidence>
<dbReference type="EMBL" id="BOML01000019">
    <property type="protein sequence ID" value="GIE00878.1"/>
    <property type="molecule type" value="Genomic_DNA"/>
</dbReference>
<comment type="caution">
    <text evidence="3">The sequence shown here is derived from an EMBL/GenBank/DDBJ whole genome shotgun (WGS) entry which is preliminary data.</text>
</comment>
<dbReference type="RefSeq" id="WP_203726489.1">
    <property type="nucleotide sequence ID" value="NZ_BAAATX010000003.1"/>
</dbReference>
<dbReference type="Pfam" id="PF04149">
    <property type="entry name" value="DUF397"/>
    <property type="match status" value="1"/>
</dbReference>
<reference evidence="3 4" key="1">
    <citation type="submission" date="2021-01" db="EMBL/GenBank/DDBJ databases">
        <title>Whole genome shotgun sequence of Actinoplanes durhamensis NBRC 14914.</title>
        <authorList>
            <person name="Komaki H."/>
            <person name="Tamura T."/>
        </authorList>
    </citation>
    <scope>NUCLEOTIDE SEQUENCE [LARGE SCALE GENOMIC DNA]</scope>
    <source>
        <strain evidence="3 4">NBRC 14914</strain>
    </source>
</reference>
<accession>A0ABQ3YTH9</accession>
<dbReference type="Proteomes" id="UP000637628">
    <property type="component" value="Unassembled WGS sequence"/>
</dbReference>
<name>A0ABQ3YTH9_9ACTN</name>
<evidence type="ECO:0000313" key="4">
    <source>
        <dbReference type="Proteomes" id="UP000637628"/>
    </source>
</evidence>
<evidence type="ECO:0000259" key="2">
    <source>
        <dbReference type="Pfam" id="PF04149"/>
    </source>
</evidence>
<proteinExistence type="predicted"/>
<evidence type="ECO:0000313" key="3">
    <source>
        <dbReference type="EMBL" id="GIE00878.1"/>
    </source>
</evidence>
<sequence length="69" mass="7132">MGDHDLAGLTWRKSTRSGGNSDCVEAADLPGGGTAMRDSKDPAGPALFFTAAEWTAFVGGVKADAFDQQ</sequence>
<dbReference type="InterPro" id="IPR007278">
    <property type="entry name" value="DUF397"/>
</dbReference>
<keyword evidence="4" id="KW-1185">Reference proteome</keyword>
<organism evidence="3 4">
    <name type="scientific">Paractinoplanes durhamensis</name>
    <dbReference type="NCBI Taxonomy" id="113563"/>
    <lineage>
        <taxon>Bacteria</taxon>
        <taxon>Bacillati</taxon>
        <taxon>Actinomycetota</taxon>
        <taxon>Actinomycetes</taxon>
        <taxon>Micromonosporales</taxon>
        <taxon>Micromonosporaceae</taxon>
        <taxon>Paractinoplanes</taxon>
    </lineage>
</organism>